<proteinExistence type="predicted"/>
<dbReference type="EMBL" id="BGZK01001072">
    <property type="protein sequence ID" value="GBP70373.1"/>
    <property type="molecule type" value="Genomic_DNA"/>
</dbReference>
<evidence type="ECO:0000313" key="3">
    <source>
        <dbReference type="Proteomes" id="UP000299102"/>
    </source>
</evidence>
<name>A0A4C1Y4T8_EUMVA</name>
<protein>
    <submittedName>
        <fullName evidence="2">Uncharacterized protein</fullName>
    </submittedName>
</protein>
<feature type="region of interest" description="Disordered" evidence="1">
    <location>
        <begin position="1"/>
        <end position="23"/>
    </location>
</feature>
<sequence length="101" mass="11277">MKRARGGAPAPAPPGPRREHSRDALAQYALHVLRPRAARLHHTRRDAGATDAGHCVRVSPQRRWRVTWVVADLKPLLDLASERHDDLAINSFSSFTSTRIV</sequence>
<dbReference type="AlphaFoldDB" id="A0A4C1Y4T8"/>
<keyword evidence="3" id="KW-1185">Reference proteome</keyword>
<accession>A0A4C1Y4T8</accession>
<dbReference type="Proteomes" id="UP000299102">
    <property type="component" value="Unassembled WGS sequence"/>
</dbReference>
<gene>
    <name evidence="2" type="ORF">EVAR_45640_1</name>
</gene>
<evidence type="ECO:0000313" key="2">
    <source>
        <dbReference type="EMBL" id="GBP70373.1"/>
    </source>
</evidence>
<organism evidence="2 3">
    <name type="scientific">Eumeta variegata</name>
    <name type="common">Bagworm moth</name>
    <name type="synonym">Eumeta japonica</name>
    <dbReference type="NCBI Taxonomy" id="151549"/>
    <lineage>
        <taxon>Eukaryota</taxon>
        <taxon>Metazoa</taxon>
        <taxon>Ecdysozoa</taxon>
        <taxon>Arthropoda</taxon>
        <taxon>Hexapoda</taxon>
        <taxon>Insecta</taxon>
        <taxon>Pterygota</taxon>
        <taxon>Neoptera</taxon>
        <taxon>Endopterygota</taxon>
        <taxon>Lepidoptera</taxon>
        <taxon>Glossata</taxon>
        <taxon>Ditrysia</taxon>
        <taxon>Tineoidea</taxon>
        <taxon>Psychidae</taxon>
        <taxon>Oiketicinae</taxon>
        <taxon>Eumeta</taxon>
    </lineage>
</organism>
<comment type="caution">
    <text evidence="2">The sequence shown here is derived from an EMBL/GenBank/DDBJ whole genome shotgun (WGS) entry which is preliminary data.</text>
</comment>
<evidence type="ECO:0000256" key="1">
    <source>
        <dbReference type="SAM" id="MobiDB-lite"/>
    </source>
</evidence>
<reference evidence="2 3" key="1">
    <citation type="journal article" date="2019" name="Commun. Biol.">
        <title>The bagworm genome reveals a unique fibroin gene that provides high tensile strength.</title>
        <authorList>
            <person name="Kono N."/>
            <person name="Nakamura H."/>
            <person name="Ohtoshi R."/>
            <person name="Tomita M."/>
            <person name="Numata K."/>
            <person name="Arakawa K."/>
        </authorList>
    </citation>
    <scope>NUCLEOTIDE SEQUENCE [LARGE SCALE GENOMIC DNA]</scope>
</reference>